<dbReference type="SUPFAM" id="SSF52540">
    <property type="entry name" value="P-loop containing nucleoside triphosphate hydrolases"/>
    <property type="match status" value="1"/>
</dbReference>
<protein>
    <submittedName>
        <fullName evidence="3">Protein NLRC3</fullName>
    </submittedName>
</protein>
<dbReference type="EMBL" id="CAMXCT010000509">
    <property type="protein sequence ID" value="CAI3979728.1"/>
    <property type="molecule type" value="Genomic_DNA"/>
</dbReference>
<keyword evidence="4" id="KW-1185">Reference proteome</keyword>
<name>A0A9P1FKR3_9DINO</name>
<proteinExistence type="predicted"/>
<evidence type="ECO:0000313" key="4">
    <source>
        <dbReference type="Proteomes" id="UP001152797"/>
    </source>
</evidence>
<comment type="caution">
    <text evidence="1">The sequence shown here is derived from an EMBL/GenBank/DDBJ whole genome shotgun (WGS) entry which is preliminary data.</text>
</comment>
<dbReference type="InterPro" id="IPR027417">
    <property type="entry name" value="P-loop_NTPase"/>
</dbReference>
<gene>
    <name evidence="1" type="ORF">C1SCF055_LOCUS7662</name>
</gene>
<dbReference type="OrthoDB" id="444633at2759"/>
<evidence type="ECO:0000313" key="1">
    <source>
        <dbReference type="EMBL" id="CAI3979728.1"/>
    </source>
</evidence>
<accession>A0A9P1FKR3</accession>
<dbReference type="EMBL" id="CAMXCT020000509">
    <property type="protein sequence ID" value="CAL1133103.1"/>
    <property type="molecule type" value="Genomic_DNA"/>
</dbReference>
<evidence type="ECO:0000313" key="3">
    <source>
        <dbReference type="EMBL" id="CAL4767040.1"/>
    </source>
</evidence>
<evidence type="ECO:0000313" key="2">
    <source>
        <dbReference type="EMBL" id="CAL1133103.1"/>
    </source>
</evidence>
<reference evidence="1" key="1">
    <citation type="submission" date="2022-10" db="EMBL/GenBank/DDBJ databases">
        <authorList>
            <person name="Chen Y."/>
            <person name="Dougan E. K."/>
            <person name="Chan C."/>
            <person name="Rhodes N."/>
            <person name="Thang M."/>
        </authorList>
    </citation>
    <scope>NUCLEOTIDE SEQUENCE</scope>
</reference>
<sequence length="173" mass="19139">MTIPFLASNTDSLLAFCATDRSCSRSAADRQVSPEELERLRELAVEKQKEGAAPLPVVRLCFVGRGRAGKTTTLRRLKGEPFRDEEPSTHGLEVWAGQAEAHLQADGSAAGPWKEWKESMHHTAVKDVFACALHLVTQRIQSCSCPIWQATLSWFAESLATTIPSRQPDHMIL</sequence>
<dbReference type="AlphaFoldDB" id="A0A9P1FKR3"/>
<organism evidence="1">
    <name type="scientific">Cladocopium goreaui</name>
    <dbReference type="NCBI Taxonomy" id="2562237"/>
    <lineage>
        <taxon>Eukaryota</taxon>
        <taxon>Sar</taxon>
        <taxon>Alveolata</taxon>
        <taxon>Dinophyceae</taxon>
        <taxon>Suessiales</taxon>
        <taxon>Symbiodiniaceae</taxon>
        <taxon>Cladocopium</taxon>
    </lineage>
</organism>
<reference evidence="2" key="2">
    <citation type="submission" date="2024-04" db="EMBL/GenBank/DDBJ databases">
        <authorList>
            <person name="Chen Y."/>
            <person name="Shah S."/>
            <person name="Dougan E. K."/>
            <person name="Thang M."/>
            <person name="Chan C."/>
        </authorList>
    </citation>
    <scope>NUCLEOTIDE SEQUENCE [LARGE SCALE GENOMIC DNA]</scope>
</reference>
<dbReference type="EMBL" id="CAMXCT030000509">
    <property type="protein sequence ID" value="CAL4767040.1"/>
    <property type="molecule type" value="Genomic_DNA"/>
</dbReference>
<dbReference type="Gene3D" id="3.40.50.300">
    <property type="entry name" value="P-loop containing nucleotide triphosphate hydrolases"/>
    <property type="match status" value="1"/>
</dbReference>
<dbReference type="Proteomes" id="UP001152797">
    <property type="component" value="Unassembled WGS sequence"/>
</dbReference>